<dbReference type="PANTHER" id="PTHR14740:SF3">
    <property type="entry name" value="CASPASE ACTIVITY AND APOPTOSIS INHIBITOR 1"/>
    <property type="match status" value="1"/>
</dbReference>
<protein>
    <submittedName>
        <fullName evidence="2">Uncharacterized protein</fullName>
    </submittedName>
</protein>
<dbReference type="GO" id="GO:0042981">
    <property type="term" value="P:regulation of apoptotic process"/>
    <property type="evidence" value="ECO:0007669"/>
    <property type="project" value="InterPro"/>
</dbReference>
<keyword evidence="3" id="KW-1185">Reference proteome</keyword>
<dbReference type="InterPro" id="IPR038991">
    <property type="entry name" value="CAAP1"/>
</dbReference>
<dbReference type="EMBL" id="KZ309234">
    <property type="protein sequence ID" value="KAG8237870.1"/>
    <property type="molecule type" value="Genomic_DNA"/>
</dbReference>
<evidence type="ECO:0000313" key="3">
    <source>
        <dbReference type="Proteomes" id="UP000792457"/>
    </source>
</evidence>
<name>A0A8K0KQC4_LADFU</name>
<evidence type="ECO:0000313" key="2">
    <source>
        <dbReference type="EMBL" id="KAG8237870.1"/>
    </source>
</evidence>
<dbReference type="Proteomes" id="UP000792457">
    <property type="component" value="Unassembled WGS sequence"/>
</dbReference>
<reference evidence="2" key="2">
    <citation type="submission" date="2017-10" db="EMBL/GenBank/DDBJ databases">
        <title>Ladona fulva Genome sequencing and assembly.</title>
        <authorList>
            <person name="Murali S."/>
            <person name="Richards S."/>
            <person name="Bandaranaike D."/>
            <person name="Bellair M."/>
            <person name="Blankenburg K."/>
            <person name="Chao H."/>
            <person name="Dinh H."/>
            <person name="Doddapaneni H."/>
            <person name="Dugan-Rocha S."/>
            <person name="Elkadiri S."/>
            <person name="Gnanaolivu R."/>
            <person name="Hernandez B."/>
            <person name="Skinner E."/>
            <person name="Javaid M."/>
            <person name="Lee S."/>
            <person name="Li M."/>
            <person name="Ming W."/>
            <person name="Munidasa M."/>
            <person name="Muniz J."/>
            <person name="Nguyen L."/>
            <person name="Hughes D."/>
            <person name="Osuji N."/>
            <person name="Pu L.-L."/>
            <person name="Puazo M."/>
            <person name="Qu C."/>
            <person name="Quiroz J."/>
            <person name="Raj R."/>
            <person name="Weissenberger G."/>
            <person name="Xin Y."/>
            <person name="Zou X."/>
            <person name="Han Y."/>
            <person name="Worley K."/>
            <person name="Muzny D."/>
            <person name="Gibbs R."/>
        </authorList>
    </citation>
    <scope>NUCLEOTIDE SEQUENCE</scope>
    <source>
        <strain evidence="2">Sampled in the wild</strain>
    </source>
</reference>
<dbReference type="AlphaFoldDB" id="A0A8K0KQC4"/>
<proteinExistence type="predicted"/>
<dbReference type="Pfam" id="PF15335">
    <property type="entry name" value="CAAP1"/>
    <property type="match status" value="1"/>
</dbReference>
<gene>
    <name evidence="2" type="ORF">J437_LFUL017544</name>
</gene>
<reference evidence="2" key="1">
    <citation type="submission" date="2013-04" db="EMBL/GenBank/DDBJ databases">
        <authorList>
            <person name="Qu J."/>
            <person name="Murali S.C."/>
            <person name="Bandaranaike D."/>
            <person name="Bellair M."/>
            <person name="Blankenburg K."/>
            <person name="Chao H."/>
            <person name="Dinh H."/>
            <person name="Doddapaneni H."/>
            <person name="Downs B."/>
            <person name="Dugan-Rocha S."/>
            <person name="Elkadiri S."/>
            <person name="Gnanaolivu R.D."/>
            <person name="Hernandez B."/>
            <person name="Javaid M."/>
            <person name="Jayaseelan J.C."/>
            <person name="Lee S."/>
            <person name="Li M."/>
            <person name="Ming W."/>
            <person name="Munidasa M."/>
            <person name="Muniz J."/>
            <person name="Nguyen L."/>
            <person name="Ongeri F."/>
            <person name="Osuji N."/>
            <person name="Pu L.-L."/>
            <person name="Puazo M."/>
            <person name="Qu C."/>
            <person name="Quiroz J."/>
            <person name="Raj R."/>
            <person name="Weissenberger G."/>
            <person name="Xin Y."/>
            <person name="Zou X."/>
            <person name="Han Y."/>
            <person name="Richards S."/>
            <person name="Worley K."/>
            <person name="Muzny D."/>
            <person name="Gibbs R."/>
        </authorList>
    </citation>
    <scope>NUCLEOTIDE SEQUENCE</scope>
    <source>
        <strain evidence="2">Sampled in the wild</strain>
    </source>
</reference>
<organism evidence="2 3">
    <name type="scientific">Ladona fulva</name>
    <name type="common">Scarce chaser dragonfly</name>
    <name type="synonym">Libellula fulva</name>
    <dbReference type="NCBI Taxonomy" id="123851"/>
    <lineage>
        <taxon>Eukaryota</taxon>
        <taxon>Metazoa</taxon>
        <taxon>Ecdysozoa</taxon>
        <taxon>Arthropoda</taxon>
        <taxon>Hexapoda</taxon>
        <taxon>Insecta</taxon>
        <taxon>Pterygota</taxon>
        <taxon>Palaeoptera</taxon>
        <taxon>Odonata</taxon>
        <taxon>Epiprocta</taxon>
        <taxon>Anisoptera</taxon>
        <taxon>Libelluloidea</taxon>
        <taxon>Libellulidae</taxon>
        <taxon>Ladona</taxon>
    </lineage>
</organism>
<feature type="compositionally biased region" description="Basic and acidic residues" evidence="1">
    <location>
        <begin position="50"/>
        <end position="68"/>
    </location>
</feature>
<feature type="compositionally biased region" description="Basic residues" evidence="1">
    <location>
        <begin position="35"/>
        <end position="49"/>
    </location>
</feature>
<evidence type="ECO:0000256" key="1">
    <source>
        <dbReference type="SAM" id="MobiDB-lite"/>
    </source>
</evidence>
<accession>A0A8K0KQC4</accession>
<sequence>MVLFVISVKLDKLKCSIKVILQFISTLRMPSEKRVNKKKSHRRKGKKYSRSSEGKDEGKKSRNSKNRLEDQVSEIDICSYVNDSAELVSKIFTCLGESYLAEATPPIFKSLRQIELKKLCLRELAMLSSEAVLGIMHG</sequence>
<comment type="caution">
    <text evidence="2">The sequence shown here is derived from an EMBL/GenBank/DDBJ whole genome shotgun (WGS) entry which is preliminary data.</text>
</comment>
<feature type="region of interest" description="Disordered" evidence="1">
    <location>
        <begin position="32"/>
        <end position="68"/>
    </location>
</feature>
<dbReference type="PANTHER" id="PTHR14740">
    <property type="entry name" value="CASPASE ACTIVITY AND APOPTOSIS INHIBITOR 1"/>
    <property type="match status" value="1"/>
</dbReference>